<accession>A0A8H5P8V3</accession>
<sequence length="566" mass="65290">MGREDATPPDVRAVLDENQQIMNLIEELAKKQQNKPDAKSVHPSYKETQQEETLLQRILDRTYRNIARYGDVFPQYGQCDEAYFYDVWKNLLNTIKAILKLSQPGTDFYEVDTTDDDDKLKADENLAELYELCREADDVLLGALRKIWNCSGQTESFDWVFTEHRIDRPISQLDAEIAVCLSLEEYKLRFSKRQEGRQYYYSDPDDNLILYTGPEPRWYPEEGTGLDPYLIWQTMKGNANPITDAISYTIEFLGDGRGNVDEWLDDWVCVFRRSWQFCLDAQQIAEGKIGDQRRELLNTILLRHSIPREIQTEILSYLTDRDPFPYLKNLSIGAVYAPFPTVGERCLECEHLDETSAIKRTCPQTGLHIWNLALRCFHSFHKNAFNEWSLCSHGNDCKGHHDCSDHSWAVLRDPDFTLFVEKEAARGNNEFISLDQVGLGPVQHIRLSKAEDEIRDRRLHGGSQICNETYRDWIMTGALGGLVDSMLHGRVLLSAWREGPQAETTMTLRTADWAVGRNLLVKRAAELAIMDLHSWPGRYEWCPGKELFDGEVAPCSCLQERVRSKK</sequence>
<reference evidence="1 2" key="1">
    <citation type="submission" date="2020-05" db="EMBL/GenBank/DDBJ databases">
        <title>Identification and distribution of gene clusters putatively required for synthesis of sphingolipid metabolism inhibitors in phylogenetically diverse species of the filamentous fungus Fusarium.</title>
        <authorList>
            <person name="Kim H.-S."/>
            <person name="Busman M."/>
            <person name="Brown D.W."/>
            <person name="Divon H."/>
            <person name="Uhlig S."/>
            <person name="Proctor R.H."/>
        </authorList>
    </citation>
    <scope>NUCLEOTIDE SEQUENCE [LARGE SCALE GENOMIC DNA]</scope>
    <source>
        <strain evidence="1 2">NRRL 36939</strain>
    </source>
</reference>
<organism evidence="1 2">
    <name type="scientific">Fusarium pseudocircinatum</name>
    <dbReference type="NCBI Taxonomy" id="56676"/>
    <lineage>
        <taxon>Eukaryota</taxon>
        <taxon>Fungi</taxon>
        <taxon>Dikarya</taxon>
        <taxon>Ascomycota</taxon>
        <taxon>Pezizomycotina</taxon>
        <taxon>Sordariomycetes</taxon>
        <taxon>Hypocreomycetidae</taxon>
        <taxon>Hypocreales</taxon>
        <taxon>Nectriaceae</taxon>
        <taxon>Fusarium</taxon>
        <taxon>Fusarium fujikuroi species complex</taxon>
    </lineage>
</organism>
<name>A0A8H5P8V3_9HYPO</name>
<proteinExistence type="predicted"/>
<keyword evidence="2" id="KW-1185">Reference proteome</keyword>
<protein>
    <submittedName>
        <fullName evidence="1">Uncharacterized protein</fullName>
    </submittedName>
</protein>
<dbReference type="EMBL" id="JAAOAS010000123">
    <property type="protein sequence ID" value="KAF5592102.1"/>
    <property type="molecule type" value="Genomic_DNA"/>
</dbReference>
<dbReference type="OrthoDB" id="5216135at2759"/>
<dbReference type="AlphaFoldDB" id="A0A8H5P8V3"/>
<evidence type="ECO:0000313" key="1">
    <source>
        <dbReference type="EMBL" id="KAF5592102.1"/>
    </source>
</evidence>
<gene>
    <name evidence="1" type="ORF">FPCIR_5793</name>
</gene>
<evidence type="ECO:0000313" key="2">
    <source>
        <dbReference type="Proteomes" id="UP000546213"/>
    </source>
</evidence>
<comment type="caution">
    <text evidence="1">The sequence shown here is derived from an EMBL/GenBank/DDBJ whole genome shotgun (WGS) entry which is preliminary data.</text>
</comment>
<dbReference type="Proteomes" id="UP000546213">
    <property type="component" value="Unassembled WGS sequence"/>
</dbReference>